<evidence type="ECO:0000256" key="2">
    <source>
        <dbReference type="ARBA" id="ARBA00020422"/>
    </source>
</evidence>
<proteinExistence type="predicted"/>
<gene>
    <name evidence="7" type="ORF">GM51_20080</name>
</gene>
<keyword evidence="3" id="KW-0813">Transport</keyword>
<evidence type="ECO:0000256" key="4">
    <source>
        <dbReference type="ARBA" id="ARBA00022597"/>
    </source>
</evidence>
<dbReference type="SUPFAM" id="SSF55594">
    <property type="entry name" value="HPr-like"/>
    <property type="match status" value="1"/>
</dbReference>
<dbReference type="PANTHER" id="PTHR33705:SF1">
    <property type="entry name" value="PHOSPHOCARRIER PROTEIN HPR"/>
    <property type="match status" value="1"/>
</dbReference>
<accession>A0A094PQE3</accession>
<dbReference type="PRINTS" id="PR00107">
    <property type="entry name" value="PHOSPHOCPHPR"/>
</dbReference>
<evidence type="ECO:0000256" key="3">
    <source>
        <dbReference type="ARBA" id="ARBA00022448"/>
    </source>
</evidence>
<feature type="domain" description="HPr" evidence="6">
    <location>
        <begin position="3"/>
        <end position="90"/>
    </location>
</feature>
<sequence length="90" mass="9588">MSSIQGQVQVLDPIGLHARPASQIVKLVKESGLEITIGRAGQEFAKANSALRLMALKISTGETLTVEVPTTDQALADSLISQIQEFLKGE</sequence>
<comment type="caution">
    <text evidence="7">The sequence shown here is derived from an EMBL/GenBank/DDBJ whole genome shotgun (WGS) entry which is preliminary data.</text>
</comment>
<dbReference type="Pfam" id="PF00381">
    <property type="entry name" value="PTS-HPr"/>
    <property type="match status" value="1"/>
</dbReference>
<dbReference type="Gene3D" id="3.30.1340.10">
    <property type="entry name" value="HPr-like"/>
    <property type="match status" value="1"/>
</dbReference>
<organism evidence="7">
    <name type="scientific">freshwater metagenome</name>
    <dbReference type="NCBI Taxonomy" id="449393"/>
    <lineage>
        <taxon>unclassified sequences</taxon>
        <taxon>metagenomes</taxon>
        <taxon>ecological metagenomes</taxon>
    </lineage>
</organism>
<dbReference type="EMBL" id="JNSL01000192">
    <property type="protein sequence ID" value="KGA13317.1"/>
    <property type="molecule type" value="Genomic_DNA"/>
</dbReference>
<evidence type="ECO:0000313" key="7">
    <source>
        <dbReference type="EMBL" id="KGA13317.1"/>
    </source>
</evidence>
<evidence type="ECO:0000259" key="6">
    <source>
        <dbReference type="PROSITE" id="PS51350"/>
    </source>
</evidence>
<dbReference type="PROSITE" id="PS00369">
    <property type="entry name" value="PTS_HPR_HIS"/>
    <property type="match status" value="1"/>
</dbReference>
<reference evidence="7" key="1">
    <citation type="submission" date="2014-06" db="EMBL/GenBank/DDBJ databases">
        <title>Key roles for freshwater Actinobacteria revealed by deep metagenomic sequencing.</title>
        <authorList>
            <person name="Ghai R."/>
            <person name="Mizuno C.M."/>
            <person name="Picazo A."/>
            <person name="Camacho A."/>
            <person name="Rodriguez-Valera F."/>
        </authorList>
    </citation>
    <scope>NUCLEOTIDE SEQUENCE</scope>
</reference>
<dbReference type="PROSITE" id="PS51350">
    <property type="entry name" value="PTS_HPR_DOM"/>
    <property type="match status" value="1"/>
</dbReference>
<dbReference type="CDD" id="cd00367">
    <property type="entry name" value="PTS-HPr_like"/>
    <property type="match status" value="1"/>
</dbReference>
<dbReference type="AlphaFoldDB" id="A0A094PQE3"/>
<evidence type="ECO:0000256" key="5">
    <source>
        <dbReference type="ARBA" id="ARBA00033055"/>
    </source>
</evidence>
<dbReference type="PANTHER" id="PTHR33705">
    <property type="entry name" value="PHOSPHOCARRIER PROTEIN HPR"/>
    <property type="match status" value="1"/>
</dbReference>
<dbReference type="InterPro" id="IPR000032">
    <property type="entry name" value="HPr-like"/>
</dbReference>
<name>A0A094PQE3_9ZZZZ</name>
<dbReference type="InterPro" id="IPR001020">
    <property type="entry name" value="PTS_HPr_His_P_site"/>
</dbReference>
<keyword evidence="4" id="KW-0762">Sugar transport</keyword>
<dbReference type="NCBIfam" id="TIGR01003">
    <property type="entry name" value="PTS_HPr_family"/>
    <property type="match status" value="1"/>
</dbReference>
<comment type="function">
    <text evidence="1">General (non sugar-specific) component of the phosphoenolpyruvate-dependent sugar phosphotransferase system (sugar PTS). This major carbohydrate active-transport system catalyzes the phosphorylation of incoming sugar substrates concomitantly with their translocation across the cell membrane. The phosphoryl group from phosphoenolpyruvate (PEP) is transferred to the phosphoryl carrier protein HPr by enzyme I. Phospho-HPr then transfers it to the PTS EIIA domain.</text>
</comment>
<dbReference type="InterPro" id="IPR035895">
    <property type="entry name" value="HPr-like_sf"/>
</dbReference>
<dbReference type="InterPro" id="IPR050399">
    <property type="entry name" value="HPr"/>
</dbReference>
<protein>
    <recommendedName>
        <fullName evidence="2">Phosphocarrier protein HPr</fullName>
    </recommendedName>
    <alternativeName>
        <fullName evidence="5">Histidine-containing protein</fullName>
    </alternativeName>
</protein>
<evidence type="ECO:0000256" key="1">
    <source>
        <dbReference type="ARBA" id="ARBA00003681"/>
    </source>
</evidence>